<keyword evidence="4" id="KW-0472">Membrane</keyword>
<evidence type="ECO:0000259" key="5">
    <source>
        <dbReference type="PROSITE" id="PS50111"/>
    </source>
</evidence>
<dbReference type="PANTHER" id="PTHR43531:SF14">
    <property type="entry name" value="METHYL-ACCEPTING CHEMOTAXIS PROTEIN I-RELATED"/>
    <property type="match status" value="1"/>
</dbReference>
<dbReference type="Gene3D" id="1.10.287.950">
    <property type="entry name" value="Methyl-accepting chemotaxis protein"/>
    <property type="match status" value="1"/>
</dbReference>
<dbReference type="Pfam" id="PF12729">
    <property type="entry name" value="4HB_MCP_1"/>
    <property type="match status" value="1"/>
</dbReference>
<dbReference type="InterPro" id="IPR004089">
    <property type="entry name" value="MCPsignal_dom"/>
</dbReference>
<dbReference type="SUPFAM" id="SSF58104">
    <property type="entry name" value="Methyl-accepting chemotaxis protein (MCP) signaling domain"/>
    <property type="match status" value="1"/>
</dbReference>
<evidence type="ECO:0000313" key="7">
    <source>
        <dbReference type="EMBL" id="MFG6466942.1"/>
    </source>
</evidence>
<dbReference type="InterPro" id="IPR003660">
    <property type="entry name" value="HAMP_dom"/>
</dbReference>
<comment type="caution">
    <text evidence="7">The sequence shown here is derived from an EMBL/GenBank/DDBJ whole genome shotgun (WGS) entry which is preliminary data.</text>
</comment>
<dbReference type="EMBL" id="JBIGIB010000002">
    <property type="protein sequence ID" value="MFG6466942.1"/>
    <property type="molecule type" value="Genomic_DNA"/>
</dbReference>
<comment type="similarity">
    <text evidence="2">Belongs to the methyl-accepting chemotaxis (MCP) protein family.</text>
</comment>
<dbReference type="PROSITE" id="PS50111">
    <property type="entry name" value="CHEMOTAXIS_TRANSDUC_2"/>
    <property type="match status" value="1"/>
</dbReference>
<dbReference type="InterPro" id="IPR047347">
    <property type="entry name" value="YvaQ-like_sensor"/>
</dbReference>
<evidence type="ECO:0000256" key="4">
    <source>
        <dbReference type="SAM" id="Phobius"/>
    </source>
</evidence>
<dbReference type="Pfam" id="PF00015">
    <property type="entry name" value="MCPsignal"/>
    <property type="match status" value="1"/>
</dbReference>
<dbReference type="CDD" id="cd11386">
    <property type="entry name" value="MCP_signal"/>
    <property type="match status" value="1"/>
</dbReference>
<protein>
    <submittedName>
        <fullName evidence="7">Methyl-accepting chemotaxis protein</fullName>
    </submittedName>
</protein>
<dbReference type="PROSITE" id="PS50885">
    <property type="entry name" value="HAMP"/>
    <property type="match status" value="1"/>
</dbReference>
<evidence type="ECO:0000313" key="8">
    <source>
        <dbReference type="Proteomes" id="UP001606303"/>
    </source>
</evidence>
<keyword evidence="4" id="KW-1133">Transmembrane helix</keyword>
<dbReference type="InterPro" id="IPR051310">
    <property type="entry name" value="MCP_chemotaxis"/>
</dbReference>
<evidence type="ECO:0000256" key="1">
    <source>
        <dbReference type="ARBA" id="ARBA00022481"/>
    </source>
</evidence>
<feature type="domain" description="HAMP" evidence="6">
    <location>
        <begin position="230"/>
        <end position="271"/>
    </location>
</feature>
<proteinExistence type="inferred from homology"/>
<evidence type="ECO:0000256" key="2">
    <source>
        <dbReference type="ARBA" id="ARBA00029447"/>
    </source>
</evidence>
<evidence type="ECO:0000256" key="3">
    <source>
        <dbReference type="PROSITE-ProRule" id="PRU00284"/>
    </source>
</evidence>
<dbReference type="Proteomes" id="UP001606303">
    <property type="component" value="Unassembled WGS sequence"/>
</dbReference>
<dbReference type="PRINTS" id="PR00260">
    <property type="entry name" value="CHEMTRNSDUCR"/>
</dbReference>
<accession>A0ABW7GY94</accession>
<gene>
    <name evidence="7" type="ORF">ACG01O_10020</name>
</gene>
<dbReference type="PANTHER" id="PTHR43531">
    <property type="entry name" value="PROTEIN ICFG"/>
    <property type="match status" value="1"/>
</dbReference>
<keyword evidence="4" id="KW-0812">Transmembrane</keyword>
<dbReference type="InterPro" id="IPR004090">
    <property type="entry name" value="Chemotax_Me-accpt_rcpt"/>
</dbReference>
<dbReference type="RefSeq" id="WP_394384025.1">
    <property type="nucleotide sequence ID" value="NZ_JBIGIB010000002.1"/>
</dbReference>
<dbReference type="SMART" id="SM00283">
    <property type="entry name" value="MA"/>
    <property type="match status" value="1"/>
</dbReference>
<feature type="transmembrane region" description="Helical" evidence="4">
    <location>
        <begin position="12"/>
        <end position="33"/>
    </location>
</feature>
<name>A0ABW7GY94_9BURK</name>
<keyword evidence="3" id="KW-0807">Transducer</keyword>
<reference evidence="7 8" key="1">
    <citation type="submission" date="2024-08" db="EMBL/GenBank/DDBJ databases">
        <authorList>
            <person name="Lu H."/>
        </authorList>
    </citation>
    <scope>NUCLEOTIDE SEQUENCE [LARGE SCALE GENOMIC DNA]</scope>
    <source>
        <strain evidence="7 8">BYS87W</strain>
    </source>
</reference>
<keyword evidence="1" id="KW-0488">Methylation</keyword>
<dbReference type="CDD" id="cd19411">
    <property type="entry name" value="MCP2201-like_sensor"/>
    <property type="match status" value="1"/>
</dbReference>
<dbReference type="InterPro" id="IPR024478">
    <property type="entry name" value="HlyB_4HB_MCP"/>
</dbReference>
<feature type="domain" description="Methyl-accepting transducer" evidence="5">
    <location>
        <begin position="276"/>
        <end position="505"/>
    </location>
</feature>
<sequence>MRALAKLPVAKRLGLGFGLVTVLIAAFAVLAWLQLQRIEVAFAEVVDDRYPKIDLARDIADAVNQQTRSLRSAIIAAGRGSAAQVDEFIALTEKAAQQNGDRLARLQQMETTPRGREVLARMQATETANREARETSLRLIRADKAQEAGDHSLGAFRPVQRAYLAAVDEMVEYQQSLMVDSAAAARHRVSQTLQSTVVLAAAVLALSVAFATAITRSLLVELGGEPAAARRTAQRIAAGDLSGRVQVRRGDETSLMAAMHAMQLSLVATVQRVRQGSESVAAASAQIALGNQDLSGRTEEQASALQQTAATMEQLGGTVRNTTDGAQRASDLAQAAARVASDGGGAVSEVVHTMEAISDSSRRVGDILGVIDAIAFQTNILALNAAVEAARAGEQGRGFAVVASEVRVLAQRSAEAAREIKSLIGRNVSEVERGVAQVERAGQTMQEIVGAIRRVSALIGDISTASGEQSRGIHQVGEAVTQLDQVTQQNAALVEESAAAAESLRHQAEQLVQAVAVFRV</sequence>
<organism evidence="7 8">
    <name type="scientific">Pelomonas baiyunensis</name>
    <dbReference type="NCBI Taxonomy" id="3299026"/>
    <lineage>
        <taxon>Bacteria</taxon>
        <taxon>Pseudomonadati</taxon>
        <taxon>Pseudomonadota</taxon>
        <taxon>Betaproteobacteria</taxon>
        <taxon>Burkholderiales</taxon>
        <taxon>Sphaerotilaceae</taxon>
        <taxon>Roseateles</taxon>
    </lineage>
</organism>
<evidence type="ECO:0000259" key="6">
    <source>
        <dbReference type="PROSITE" id="PS50885"/>
    </source>
</evidence>
<keyword evidence="8" id="KW-1185">Reference proteome</keyword>